<evidence type="ECO:0000313" key="2">
    <source>
        <dbReference type="Proteomes" id="UP000011996"/>
    </source>
</evidence>
<sequence>MEIPRAEQLDALLYFFTHSSSYGDQKDCSRFFPALVSDCVYSLEELLTQIASTWNLSVEELPHYLADVYGAERVACLSKSLATQYPDASYERRSLDTIAWWLKRRVADGG</sequence>
<organism evidence="1 2">
    <name type="scientific">Rhodopirellula europaea SH398</name>
    <dbReference type="NCBI Taxonomy" id="1263868"/>
    <lineage>
        <taxon>Bacteria</taxon>
        <taxon>Pseudomonadati</taxon>
        <taxon>Planctomycetota</taxon>
        <taxon>Planctomycetia</taxon>
        <taxon>Pirellulales</taxon>
        <taxon>Pirellulaceae</taxon>
        <taxon>Rhodopirellula</taxon>
    </lineage>
</organism>
<dbReference type="PATRIC" id="fig|1263868.3.peg.2937"/>
<dbReference type="Proteomes" id="UP000011996">
    <property type="component" value="Unassembled WGS sequence"/>
</dbReference>
<proteinExistence type="predicted"/>
<dbReference type="RefSeq" id="WP_008666849.1">
    <property type="nucleotide sequence ID" value="NZ_ANOF01000085.1"/>
</dbReference>
<reference evidence="1 2" key="1">
    <citation type="journal article" date="2013" name="Mar. Genomics">
        <title>Expression of sulfatases in Rhodopirellula baltica and the diversity of sulfatases in the genus Rhodopirellula.</title>
        <authorList>
            <person name="Wegner C.E."/>
            <person name="Richter-Heitmann T."/>
            <person name="Klindworth A."/>
            <person name="Klockow C."/>
            <person name="Richter M."/>
            <person name="Achstetter T."/>
            <person name="Glockner F.O."/>
            <person name="Harder J."/>
        </authorList>
    </citation>
    <scope>NUCLEOTIDE SEQUENCE [LARGE SCALE GENOMIC DNA]</scope>
    <source>
        <strain evidence="1 2">SH398</strain>
    </source>
</reference>
<comment type="caution">
    <text evidence="1">The sequence shown here is derived from an EMBL/GenBank/DDBJ whole genome shotgun (WGS) entry which is preliminary data.</text>
</comment>
<name>M5SKT4_9BACT</name>
<dbReference type="STRING" id="1263868.RESH_02707"/>
<protein>
    <submittedName>
        <fullName evidence="1">Uncharacterized protein</fullName>
    </submittedName>
</protein>
<accession>M5SKT4</accession>
<gene>
    <name evidence="1" type="ORF">RESH_02707</name>
</gene>
<dbReference type="AlphaFoldDB" id="M5SKT4"/>
<dbReference type="EMBL" id="ANOF01000085">
    <property type="protein sequence ID" value="EMI26814.1"/>
    <property type="molecule type" value="Genomic_DNA"/>
</dbReference>
<evidence type="ECO:0000313" key="1">
    <source>
        <dbReference type="EMBL" id="EMI26814.1"/>
    </source>
</evidence>